<gene>
    <name evidence="2" type="ORF">PCOR1329_LOCUS73511</name>
</gene>
<reference evidence="2" key="1">
    <citation type="submission" date="2023-10" db="EMBL/GenBank/DDBJ databases">
        <authorList>
            <person name="Chen Y."/>
            <person name="Shah S."/>
            <person name="Dougan E. K."/>
            <person name="Thang M."/>
            <person name="Chan C."/>
        </authorList>
    </citation>
    <scope>NUCLEOTIDE SEQUENCE [LARGE SCALE GENOMIC DNA]</scope>
</reference>
<feature type="transmembrane region" description="Helical" evidence="1">
    <location>
        <begin position="160"/>
        <end position="179"/>
    </location>
</feature>
<proteinExistence type="predicted"/>
<dbReference type="Proteomes" id="UP001189429">
    <property type="component" value="Unassembled WGS sequence"/>
</dbReference>
<feature type="transmembrane region" description="Helical" evidence="1">
    <location>
        <begin position="226"/>
        <end position="247"/>
    </location>
</feature>
<evidence type="ECO:0000313" key="2">
    <source>
        <dbReference type="EMBL" id="CAK0894472.1"/>
    </source>
</evidence>
<protein>
    <recommendedName>
        <fullName evidence="4">Solute carrier family 40 protein</fullName>
    </recommendedName>
</protein>
<keyword evidence="1" id="KW-1133">Transmembrane helix</keyword>
<feature type="transmembrane region" description="Helical" evidence="1">
    <location>
        <begin position="191"/>
        <end position="214"/>
    </location>
</feature>
<sequence length="500" mass="53677">MDVVETCRPNGLALYGQKLIDAGFTLCSLCQISADDLSKLDIPPSAQKEIFFMIHGRTWEPARNSASLVVKEIMPPPAEAWGQADDPLGPAPVLGKRDSSVVVSITARQSNADSGRGSTAKSSAKSASTSFSLSQWFENFVGEAVRLSDKPGAKKSISRMMALILVPFAVSFRAMGYRWASNNGTPEFSLFLPSMFGAIIGAGLGSLLLVAKFGFDATRRLFQKQYVLVCGIGVLRGIMFACENVALANVDSLIFAVTMKFAIVPCLCMEALANRACPADALQMLTIMNALVGICLFLISSSSDGVEISILGVVFSILASMADALADVSMGNVSGRLMARTENVGAERVRCIVVMELSKALAFMLIPMAFEARVLLDKGILHGFDNKVLIGAVLGPELKTIWFNVMVIISGALPTNLAAAFDLTVTYILKVTVFRTEDFGATALLLAMITCAILAYFIHMILLVNAQEAAVQEVRGRLSRRFSEDNVLSRRLSQTSIAPA</sequence>
<accession>A0ABN9X508</accession>
<feature type="transmembrane region" description="Helical" evidence="1">
    <location>
        <begin position="253"/>
        <end position="272"/>
    </location>
</feature>
<feature type="transmembrane region" description="Helical" evidence="1">
    <location>
        <begin position="308"/>
        <end position="328"/>
    </location>
</feature>
<keyword evidence="1" id="KW-0812">Transmembrane</keyword>
<keyword evidence="3" id="KW-1185">Reference proteome</keyword>
<evidence type="ECO:0000256" key="1">
    <source>
        <dbReference type="SAM" id="Phobius"/>
    </source>
</evidence>
<comment type="caution">
    <text evidence="2">The sequence shown here is derived from an EMBL/GenBank/DDBJ whole genome shotgun (WGS) entry which is preliminary data.</text>
</comment>
<feature type="transmembrane region" description="Helical" evidence="1">
    <location>
        <begin position="441"/>
        <end position="464"/>
    </location>
</feature>
<evidence type="ECO:0008006" key="4">
    <source>
        <dbReference type="Google" id="ProtNLM"/>
    </source>
</evidence>
<feature type="transmembrane region" description="Helical" evidence="1">
    <location>
        <begin position="284"/>
        <end position="302"/>
    </location>
</feature>
<feature type="transmembrane region" description="Helical" evidence="1">
    <location>
        <begin position="401"/>
        <end position="429"/>
    </location>
</feature>
<name>A0ABN9X508_9DINO</name>
<keyword evidence="1" id="KW-0472">Membrane</keyword>
<evidence type="ECO:0000313" key="3">
    <source>
        <dbReference type="Proteomes" id="UP001189429"/>
    </source>
</evidence>
<dbReference type="EMBL" id="CAUYUJ010019903">
    <property type="protein sequence ID" value="CAK0894472.1"/>
    <property type="molecule type" value="Genomic_DNA"/>
</dbReference>
<organism evidence="2 3">
    <name type="scientific">Prorocentrum cordatum</name>
    <dbReference type="NCBI Taxonomy" id="2364126"/>
    <lineage>
        <taxon>Eukaryota</taxon>
        <taxon>Sar</taxon>
        <taxon>Alveolata</taxon>
        <taxon>Dinophyceae</taxon>
        <taxon>Prorocentrales</taxon>
        <taxon>Prorocentraceae</taxon>
        <taxon>Prorocentrum</taxon>
    </lineage>
</organism>